<dbReference type="SUPFAM" id="SSF52540">
    <property type="entry name" value="P-loop containing nucleoside triphosphate hydrolases"/>
    <property type="match status" value="1"/>
</dbReference>
<dbReference type="InterPro" id="IPR027417">
    <property type="entry name" value="P-loop_NTPase"/>
</dbReference>
<dbReference type="InterPro" id="IPR003593">
    <property type="entry name" value="AAA+_ATPase"/>
</dbReference>
<keyword evidence="5" id="KW-1185">Reference proteome</keyword>
<dbReference type="PROSITE" id="PS50893">
    <property type="entry name" value="ABC_TRANSPORTER_2"/>
    <property type="match status" value="1"/>
</dbReference>
<evidence type="ECO:0000256" key="1">
    <source>
        <dbReference type="ARBA" id="ARBA00022741"/>
    </source>
</evidence>
<name>A0ABT8KXY3_9BACT</name>
<proteinExistence type="predicted"/>
<dbReference type="RefSeq" id="WP_346755665.1">
    <property type="nucleotide sequence ID" value="NZ_JAUJEA010000023.1"/>
</dbReference>
<dbReference type="Proteomes" id="UP001172082">
    <property type="component" value="Unassembled WGS sequence"/>
</dbReference>
<dbReference type="InterPro" id="IPR015854">
    <property type="entry name" value="ABC_transpr_LolD-like"/>
</dbReference>
<dbReference type="GO" id="GO:0005524">
    <property type="term" value="F:ATP binding"/>
    <property type="evidence" value="ECO:0007669"/>
    <property type="project" value="UniProtKB-KW"/>
</dbReference>
<sequence length="208" mass="23062">MISIKDLIYQYNSETRISFPDWQLDTRGQALILGKSGCGKTTLLHLLGGLLQPSSGSVFIDDQDLTKLTGSELDHFRGQHIGFVFQKPHLIKALNVQENLFLAQHLAGIPKDKERVLEVLKTLDLLEKRKSKVYELSEGQAQRASIARAVLNKPALILADEPTSSLDDENCARVIEILLDQAKSQGAALVIATHDQRLKNQVQSSLNL</sequence>
<dbReference type="EMBL" id="JAUJEA010000023">
    <property type="protein sequence ID" value="MDN5205645.1"/>
    <property type="molecule type" value="Genomic_DNA"/>
</dbReference>
<dbReference type="InterPro" id="IPR003439">
    <property type="entry name" value="ABC_transporter-like_ATP-bd"/>
</dbReference>
<dbReference type="Pfam" id="PF00005">
    <property type="entry name" value="ABC_tran"/>
    <property type="match status" value="1"/>
</dbReference>
<keyword evidence="1" id="KW-0547">Nucleotide-binding</keyword>
<keyword evidence="2 4" id="KW-0067">ATP-binding</keyword>
<dbReference type="SMART" id="SM00382">
    <property type="entry name" value="AAA"/>
    <property type="match status" value="1"/>
</dbReference>
<evidence type="ECO:0000313" key="5">
    <source>
        <dbReference type="Proteomes" id="UP001172082"/>
    </source>
</evidence>
<dbReference type="PANTHER" id="PTHR24220">
    <property type="entry name" value="IMPORT ATP-BINDING PROTEIN"/>
    <property type="match status" value="1"/>
</dbReference>
<protein>
    <submittedName>
        <fullName evidence="4">ATP-binding cassette domain-containing protein</fullName>
    </submittedName>
</protein>
<feature type="domain" description="ABC transporter" evidence="3">
    <location>
        <begin position="2"/>
        <end position="206"/>
    </location>
</feature>
<accession>A0ABT8KXY3</accession>
<gene>
    <name evidence="4" type="ORF">QQ008_29950</name>
</gene>
<evidence type="ECO:0000256" key="2">
    <source>
        <dbReference type="ARBA" id="ARBA00022840"/>
    </source>
</evidence>
<dbReference type="Gene3D" id="3.40.50.300">
    <property type="entry name" value="P-loop containing nucleotide triphosphate hydrolases"/>
    <property type="match status" value="1"/>
</dbReference>
<comment type="caution">
    <text evidence="4">The sequence shown here is derived from an EMBL/GenBank/DDBJ whole genome shotgun (WGS) entry which is preliminary data.</text>
</comment>
<evidence type="ECO:0000313" key="4">
    <source>
        <dbReference type="EMBL" id="MDN5205645.1"/>
    </source>
</evidence>
<organism evidence="4 5">
    <name type="scientific">Splendidivirga corallicola</name>
    <dbReference type="NCBI Taxonomy" id="3051826"/>
    <lineage>
        <taxon>Bacteria</taxon>
        <taxon>Pseudomonadati</taxon>
        <taxon>Bacteroidota</taxon>
        <taxon>Cytophagia</taxon>
        <taxon>Cytophagales</taxon>
        <taxon>Splendidivirgaceae</taxon>
        <taxon>Splendidivirga</taxon>
    </lineage>
</organism>
<evidence type="ECO:0000259" key="3">
    <source>
        <dbReference type="PROSITE" id="PS50893"/>
    </source>
</evidence>
<reference evidence="4" key="1">
    <citation type="submission" date="2023-06" db="EMBL/GenBank/DDBJ databases">
        <title>Genomic of Parafulvivirga corallium.</title>
        <authorList>
            <person name="Wang G."/>
        </authorList>
    </citation>
    <scope>NUCLEOTIDE SEQUENCE</scope>
    <source>
        <strain evidence="4">BMA10</strain>
    </source>
</reference>